<evidence type="ECO:0000313" key="2">
    <source>
        <dbReference type="Proteomes" id="UP001497680"/>
    </source>
</evidence>
<accession>A0ACC0D9H8</accession>
<keyword evidence="2" id="KW-1185">Reference proteome</keyword>
<name>A0ACC0D9H8_9PEZI</name>
<dbReference type="EMBL" id="MU394295">
    <property type="protein sequence ID" value="KAI6089417.1"/>
    <property type="molecule type" value="Genomic_DNA"/>
</dbReference>
<reference evidence="1 2" key="1">
    <citation type="journal article" date="2022" name="New Phytol.">
        <title>Ecological generalism drives hyperdiversity of secondary metabolite gene clusters in xylarialean endophytes.</title>
        <authorList>
            <person name="Franco M.E.E."/>
            <person name="Wisecaver J.H."/>
            <person name="Arnold A.E."/>
            <person name="Ju Y.M."/>
            <person name="Slot J.C."/>
            <person name="Ahrendt S."/>
            <person name="Moore L.P."/>
            <person name="Eastman K.E."/>
            <person name="Scott K."/>
            <person name="Konkel Z."/>
            <person name="Mondo S.J."/>
            <person name="Kuo A."/>
            <person name="Hayes R.D."/>
            <person name="Haridas S."/>
            <person name="Andreopoulos B."/>
            <person name="Riley R."/>
            <person name="LaButti K."/>
            <person name="Pangilinan J."/>
            <person name="Lipzen A."/>
            <person name="Amirebrahimi M."/>
            <person name="Yan J."/>
            <person name="Adam C."/>
            <person name="Keymanesh K."/>
            <person name="Ng V."/>
            <person name="Louie K."/>
            <person name="Northen T."/>
            <person name="Drula E."/>
            <person name="Henrissat B."/>
            <person name="Hsieh H.M."/>
            <person name="Youens-Clark K."/>
            <person name="Lutzoni F."/>
            <person name="Miadlikowska J."/>
            <person name="Eastwood D.C."/>
            <person name="Hamelin R.C."/>
            <person name="Grigoriev I.V."/>
            <person name="U'Ren J.M."/>
        </authorList>
    </citation>
    <scope>NUCLEOTIDE SEQUENCE [LARGE SCALE GENOMIC DNA]</scope>
    <source>
        <strain evidence="1 2">ER1909</strain>
    </source>
</reference>
<evidence type="ECO:0000313" key="1">
    <source>
        <dbReference type="EMBL" id="KAI6089417.1"/>
    </source>
</evidence>
<sequence>MSTLAVSAYTALATIVGYLGTEVGSTSIFDRLLWPSRFYNLDWQFIPALGILTLVPMGGPIHKAAVEVLDHFLRCGLWGGSRKGDMLGSAFFHKTDHRWIECTGNNGGAVEEKEARNAFWITVLSLIPPPRESKHKDASDEEVAPGRRAESRNERPVYCLTLSWQGLRIPDAETPVVVGDIGPIKLRYFVGIVASELTTLAFGIATAVLYKSPYASWYLAPLVFKLIALVASVQRTTLKRTIPIVQENEPDNSNKHMPAPVYRQGNANGQQPSFDDAMILCRIVDFSAGFFLIYGPRDLVLQFFRHYGHPVRNRLRELICMFTIILFLFVYPAGILAFIFAPTKVQWIWLGYMLYAMVAMQVYRFGGVSYVGTTQSRLAKELGHHGKVIFDDSSGNKIFAELTRCMVNTVNEGRREVDRQAREILDAAQNIDA</sequence>
<organism evidence="1 2">
    <name type="scientific">Hypoxylon rubiginosum</name>
    <dbReference type="NCBI Taxonomy" id="110542"/>
    <lineage>
        <taxon>Eukaryota</taxon>
        <taxon>Fungi</taxon>
        <taxon>Dikarya</taxon>
        <taxon>Ascomycota</taxon>
        <taxon>Pezizomycotina</taxon>
        <taxon>Sordariomycetes</taxon>
        <taxon>Xylariomycetidae</taxon>
        <taxon>Xylariales</taxon>
        <taxon>Hypoxylaceae</taxon>
        <taxon>Hypoxylon</taxon>
    </lineage>
</organism>
<proteinExistence type="predicted"/>
<protein>
    <submittedName>
        <fullName evidence="1">Uncharacterized protein</fullName>
    </submittedName>
</protein>
<comment type="caution">
    <text evidence="1">The sequence shown here is derived from an EMBL/GenBank/DDBJ whole genome shotgun (WGS) entry which is preliminary data.</text>
</comment>
<dbReference type="Proteomes" id="UP001497680">
    <property type="component" value="Unassembled WGS sequence"/>
</dbReference>
<gene>
    <name evidence="1" type="ORF">F4821DRAFT_275885</name>
</gene>